<keyword evidence="1" id="KW-0560">Oxidoreductase</keyword>
<dbReference type="Gene3D" id="3.40.605.10">
    <property type="entry name" value="Aldehyde Dehydrogenase, Chain A, domain 1"/>
    <property type="match status" value="1"/>
</dbReference>
<dbReference type="EMBL" id="CAFAAO010000018">
    <property type="protein sequence ID" value="CAB4810390.1"/>
    <property type="molecule type" value="Genomic_DNA"/>
</dbReference>
<dbReference type="InterPro" id="IPR016163">
    <property type="entry name" value="Ald_DH_C"/>
</dbReference>
<gene>
    <name evidence="4" type="ORF">UFOPK3037_01255</name>
    <name evidence="5" type="ORF">UFOPK3278_00549</name>
    <name evidence="3" type="ORF">UFOPK3925_00149</name>
</gene>
<dbReference type="PANTHER" id="PTHR11699">
    <property type="entry name" value="ALDEHYDE DEHYDROGENASE-RELATED"/>
    <property type="match status" value="1"/>
</dbReference>
<dbReference type="PROSITE" id="PS00687">
    <property type="entry name" value="ALDEHYDE_DEHYDR_GLU"/>
    <property type="match status" value="1"/>
</dbReference>
<dbReference type="FunFam" id="3.40.309.10:FF:000009">
    <property type="entry name" value="Aldehyde dehydrogenase A"/>
    <property type="match status" value="1"/>
</dbReference>
<dbReference type="NCBIfam" id="NF006916">
    <property type="entry name" value="PRK09407.1"/>
    <property type="match status" value="1"/>
</dbReference>
<organism evidence="3">
    <name type="scientific">freshwater metagenome</name>
    <dbReference type="NCBI Taxonomy" id="449393"/>
    <lineage>
        <taxon>unclassified sequences</taxon>
        <taxon>metagenomes</taxon>
        <taxon>ecological metagenomes</taxon>
    </lineage>
</organism>
<evidence type="ECO:0000313" key="4">
    <source>
        <dbReference type="EMBL" id="CAB4810390.1"/>
    </source>
</evidence>
<dbReference type="EMBL" id="CAFBIX010000015">
    <property type="protein sequence ID" value="CAB4847289.1"/>
    <property type="molecule type" value="Genomic_DNA"/>
</dbReference>
<sequence>MQSFESDRLLRNVVATSGNFVTPISPFSDVEIESVPESSITDVANAVTAARTAQSAWKNTELSSRVRILDKFHDLLIANQDQLLNVIQKETGKSRFHAADEVLGLTMITAFYAKIAKKALKPQRRAGALPIFTKTYMVSQPKGVVGIISPWNYPFVLAICDALPAILAGNTVVIRPDNQTIWSAIHGLELLSQAGLPDGVVTIVVGQGHTIGTALINEVDYVCFTGSTKTGKVVAAQAGARLIGASLELGGKNPMIVCADAKLETFLEVALRGCFTSAGQLCVSIERMYIHESIYEKFLSAFVSEVKELTLGAQIGWGYDVGSLATPELLQRVSGAVESAVAQGAKVETGARGRPEIGPYVYEPTVLTGVTNDMTISTEEVFGPCVYVQPFSNVNEAISLANDSIYGLSASVITSSPKQGRYIAEQIRSGSVNINEGFAAAYGSVSAPMGGMGESGLGRRHGIEGLLRFTQPQTIARQRGISIGPKFGRTQEQWTSLLGKSLLVLKKLRIR</sequence>
<dbReference type="InterPro" id="IPR016161">
    <property type="entry name" value="Ald_DH/histidinol_DH"/>
</dbReference>
<dbReference type="InterPro" id="IPR029510">
    <property type="entry name" value="Ald_DH_CS_GLU"/>
</dbReference>
<evidence type="ECO:0000313" key="3">
    <source>
        <dbReference type="EMBL" id="CAB4330712.1"/>
    </source>
</evidence>
<feature type="domain" description="Aldehyde dehydrogenase" evidence="2">
    <location>
        <begin position="20"/>
        <end position="475"/>
    </location>
</feature>
<dbReference type="GO" id="GO:0016620">
    <property type="term" value="F:oxidoreductase activity, acting on the aldehyde or oxo group of donors, NAD or NADP as acceptor"/>
    <property type="evidence" value="ECO:0007669"/>
    <property type="project" value="InterPro"/>
</dbReference>
<dbReference type="EMBL" id="CAESAD010000001">
    <property type="protein sequence ID" value="CAB4330712.1"/>
    <property type="molecule type" value="Genomic_DNA"/>
</dbReference>
<dbReference type="SUPFAM" id="SSF53720">
    <property type="entry name" value="ALDH-like"/>
    <property type="match status" value="1"/>
</dbReference>
<proteinExistence type="predicted"/>
<evidence type="ECO:0000313" key="5">
    <source>
        <dbReference type="EMBL" id="CAB4847289.1"/>
    </source>
</evidence>
<evidence type="ECO:0000259" key="2">
    <source>
        <dbReference type="Pfam" id="PF00171"/>
    </source>
</evidence>
<protein>
    <submittedName>
        <fullName evidence="3">Unannotated protein</fullName>
    </submittedName>
</protein>
<accession>A0A6J5YP62</accession>
<dbReference type="Gene3D" id="3.40.309.10">
    <property type="entry name" value="Aldehyde Dehydrogenase, Chain A, domain 2"/>
    <property type="match status" value="1"/>
</dbReference>
<reference evidence="3" key="1">
    <citation type="submission" date="2020-05" db="EMBL/GenBank/DDBJ databases">
        <authorList>
            <person name="Chiriac C."/>
            <person name="Salcher M."/>
            <person name="Ghai R."/>
            <person name="Kavagutti S V."/>
        </authorList>
    </citation>
    <scope>NUCLEOTIDE SEQUENCE</scope>
</reference>
<dbReference type="InterPro" id="IPR016162">
    <property type="entry name" value="Ald_DH_N"/>
</dbReference>
<evidence type="ECO:0000256" key="1">
    <source>
        <dbReference type="ARBA" id="ARBA00023002"/>
    </source>
</evidence>
<dbReference type="AlphaFoldDB" id="A0A6J5YP62"/>
<dbReference type="InterPro" id="IPR015590">
    <property type="entry name" value="Aldehyde_DH_dom"/>
</dbReference>
<dbReference type="Pfam" id="PF00171">
    <property type="entry name" value="Aldedh"/>
    <property type="match status" value="1"/>
</dbReference>
<name>A0A6J5YP62_9ZZZZ</name>